<feature type="compositionally biased region" description="Basic and acidic residues" evidence="2">
    <location>
        <begin position="31"/>
        <end position="41"/>
    </location>
</feature>
<dbReference type="SMART" id="SM00717">
    <property type="entry name" value="SANT"/>
    <property type="match status" value="2"/>
</dbReference>
<gene>
    <name evidence="4" type="ORF">TL16_g09088</name>
</gene>
<feature type="domain" description="Myb-like" evidence="3">
    <location>
        <begin position="170"/>
        <end position="217"/>
    </location>
</feature>
<reference evidence="5" key="1">
    <citation type="journal article" date="2023" name="Commun. Biol.">
        <title>Genome analysis of Parmales, the sister group of diatoms, reveals the evolutionary specialization of diatoms from phago-mixotrophs to photoautotrophs.</title>
        <authorList>
            <person name="Ban H."/>
            <person name="Sato S."/>
            <person name="Yoshikawa S."/>
            <person name="Yamada K."/>
            <person name="Nakamura Y."/>
            <person name="Ichinomiya M."/>
            <person name="Sato N."/>
            <person name="Blanc-Mathieu R."/>
            <person name="Endo H."/>
            <person name="Kuwata A."/>
            <person name="Ogata H."/>
        </authorList>
    </citation>
    <scope>NUCLEOTIDE SEQUENCE [LARGE SCALE GENOMIC DNA]</scope>
</reference>
<evidence type="ECO:0000313" key="5">
    <source>
        <dbReference type="Proteomes" id="UP001162640"/>
    </source>
</evidence>
<feature type="compositionally biased region" description="Acidic residues" evidence="2">
    <location>
        <begin position="99"/>
        <end position="115"/>
    </location>
</feature>
<comment type="caution">
    <text evidence="4">The sequence shown here is derived from an EMBL/GenBank/DDBJ whole genome shotgun (WGS) entry which is preliminary data.</text>
</comment>
<evidence type="ECO:0000313" key="4">
    <source>
        <dbReference type="EMBL" id="GMH81916.1"/>
    </source>
</evidence>
<protein>
    <recommendedName>
        <fullName evidence="3">Myb-like domain-containing protein</fullName>
    </recommendedName>
</protein>
<dbReference type="Pfam" id="PF00249">
    <property type="entry name" value="Myb_DNA-binding"/>
    <property type="match status" value="2"/>
</dbReference>
<keyword evidence="1" id="KW-0539">Nucleus</keyword>
<accession>A0A9W7B4F8</accession>
<evidence type="ECO:0000256" key="1">
    <source>
        <dbReference type="ARBA" id="ARBA00023242"/>
    </source>
</evidence>
<dbReference type="CDD" id="cd00167">
    <property type="entry name" value="SANT"/>
    <property type="match status" value="1"/>
</dbReference>
<sequence>MTTVTREKIFYGDVVHHVIDLETEIKIKREWGERFEREEQSSRGSEQTAYEEVQGERCGLSVKASKEKTELEEEVTLVLAGMKETNAEMEVDLLREGRDDDDDGSGGGEEEEGTEGEVVAGPAANAPAKSRDRSSGKKRKAATLVEEQHRDVKKEKRASPKGHWNGRGFSWTADEDTALVEGVDEHGLEWDRIKADAGARLGDRTVSALENHFRECHPETFRELMKLNPSGGRGLSWTAEEDKALKSGMAKHGTDWEKIHETEKDVLGHRKVVSLKKRIQNLKHGYSKNKHNIL</sequence>
<dbReference type="InterPro" id="IPR009057">
    <property type="entry name" value="Homeodomain-like_sf"/>
</dbReference>
<dbReference type="Proteomes" id="UP001162640">
    <property type="component" value="Unassembled WGS sequence"/>
</dbReference>
<name>A0A9W7B4F8_9STRA</name>
<dbReference type="EMBL" id="BLQM01000306">
    <property type="protein sequence ID" value="GMH81916.1"/>
    <property type="molecule type" value="Genomic_DNA"/>
</dbReference>
<feature type="compositionally biased region" description="Basic and acidic residues" evidence="2">
    <location>
        <begin position="146"/>
        <end position="158"/>
    </location>
</feature>
<dbReference type="AlphaFoldDB" id="A0A9W7B4F8"/>
<feature type="region of interest" description="Disordered" evidence="2">
    <location>
        <begin position="31"/>
        <end position="57"/>
    </location>
</feature>
<dbReference type="Gene3D" id="1.10.10.60">
    <property type="entry name" value="Homeodomain-like"/>
    <property type="match status" value="2"/>
</dbReference>
<organism evidence="4 5">
    <name type="scientific">Triparma laevis f. inornata</name>
    <dbReference type="NCBI Taxonomy" id="1714386"/>
    <lineage>
        <taxon>Eukaryota</taxon>
        <taxon>Sar</taxon>
        <taxon>Stramenopiles</taxon>
        <taxon>Ochrophyta</taxon>
        <taxon>Bolidophyceae</taxon>
        <taxon>Parmales</taxon>
        <taxon>Triparmaceae</taxon>
        <taxon>Triparma</taxon>
    </lineage>
</organism>
<dbReference type="PANTHER" id="PTHR46734:SF1">
    <property type="entry name" value="TELOMERIC REPEAT-BINDING FACTOR 1"/>
    <property type="match status" value="1"/>
</dbReference>
<dbReference type="PROSITE" id="PS50090">
    <property type="entry name" value="MYB_LIKE"/>
    <property type="match status" value="1"/>
</dbReference>
<evidence type="ECO:0000259" key="3">
    <source>
        <dbReference type="PROSITE" id="PS50090"/>
    </source>
</evidence>
<proteinExistence type="predicted"/>
<dbReference type="SUPFAM" id="SSF46689">
    <property type="entry name" value="Homeodomain-like"/>
    <property type="match status" value="2"/>
</dbReference>
<feature type="region of interest" description="Disordered" evidence="2">
    <location>
        <begin position="82"/>
        <end position="169"/>
    </location>
</feature>
<evidence type="ECO:0000256" key="2">
    <source>
        <dbReference type="SAM" id="MobiDB-lite"/>
    </source>
</evidence>
<dbReference type="InterPro" id="IPR001005">
    <property type="entry name" value="SANT/Myb"/>
</dbReference>
<dbReference type="InterPro" id="IPR052450">
    <property type="entry name" value="TRBD-Containing_Protein"/>
</dbReference>
<dbReference type="PANTHER" id="PTHR46734">
    <property type="entry name" value="TELOMERIC REPEAT-BINDING FACTOR 1 TERF1"/>
    <property type="match status" value="1"/>
</dbReference>